<reference evidence="1" key="1">
    <citation type="submission" date="2022-12" db="EMBL/GenBank/DDBJ databases">
        <authorList>
            <person name="Petersen C."/>
        </authorList>
    </citation>
    <scope>NUCLEOTIDE SEQUENCE</scope>
    <source>
        <strain evidence="1">IBT 30728</strain>
    </source>
</reference>
<evidence type="ECO:0000313" key="2">
    <source>
        <dbReference type="Proteomes" id="UP001148312"/>
    </source>
</evidence>
<reference evidence="1" key="2">
    <citation type="journal article" date="2023" name="IMA Fungus">
        <title>Comparative genomic study of the Penicillium genus elucidates a diverse pangenome and 15 lateral gene transfer events.</title>
        <authorList>
            <person name="Petersen C."/>
            <person name="Sorensen T."/>
            <person name="Nielsen M.R."/>
            <person name="Sondergaard T.E."/>
            <person name="Sorensen J.L."/>
            <person name="Fitzpatrick D.A."/>
            <person name="Frisvad J.C."/>
            <person name="Nielsen K.L."/>
        </authorList>
    </citation>
    <scope>NUCLEOTIDE SEQUENCE</scope>
    <source>
        <strain evidence="1">IBT 30728</strain>
    </source>
</reference>
<proteinExistence type="predicted"/>
<accession>A0A9W9X390</accession>
<keyword evidence="2" id="KW-1185">Reference proteome</keyword>
<dbReference type="GeneID" id="81626735"/>
<sequence>MILHLYKQLATEEYRTETHLRVVYAVTAAIDLCTTGAVVMDEPLDESHSASVLPAWHVQHPKSSNADATFMMTTGNRILHDVVPDSHPCKKELLQLYAEFQQCCVNYECVLAARHQLSTEESIRRAMQLDMATVTSLTGSTFNVQRTAYYTTWLIRVAQLLTCYQQILSTRERRIFFFDLSASMLDVLGIVDDLRDGKCMNVEIPKDLPIDECSQYVTDDMFKEFIAGEPHNPFLWASLELGRGESTAMDLSSQQKAEILITVEECYCVSPEIAEDSAARRARLTRLCAMFLKYNIVQYVKQKTLREAIRKYLLIQQMGVKTGLSLPQDLLSYSLGSLVYQETHSRSDEIASKIQRIMDTSLVVMSEKEKIFGLFDALQGI</sequence>
<dbReference type="AlphaFoldDB" id="A0A9W9X390"/>
<comment type="caution">
    <text evidence="1">The sequence shown here is derived from an EMBL/GenBank/DDBJ whole genome shotgun (WGS) entry which is preliminary data.</text>
</comment>
<dbReference type="RefSeq" id="XP_056788421.1">
    <property type="nucleotide sequence ID" value="XM_056936486.1"/>
</dbReference>
<dbReference type="EMBL" id="JAPWDQ010000009">
    <property type="protein sequence ID" value="KAJ5480991.1"/>
    <property type="molecule type" value="Genomic_DNA"/>
</dbReference>
<name>A0A9W9X390_9EURO</name>
<organism evidence="1 2">
    <name type="scientific">Penicillium diatomitis</name>
    <dbReference type="NCBI Taxonomy" id="2819901"/>
    <lineage>
        <taxon>Eukaryota</taxon>
        <taxon>Fungi</taxon>
        <taxon>Dikarya</taxon>
        <taxon>Ascomycota</taxon>
        <taxon>Pezizomycotina</taxon>
        <taxon>Eurotiomycetes</taxon>
        <taxon>Eurotiomycetidae</taxon>
        <taxon>Eurotiales</taxon>
        <taxon>Aspergillaceae</taxon>
        <taxon>Penicillium</taxon>
    </lineage>
</organism>
<protein>
    <submittedName>
        <fullName evidence="1">Uncharacterized protein</fullName>
    </submittedName>
</protein>
<gene>
    <name evidence="1" type="ORF">N7539_006885</name>
</gene>
<dbReference type="Proteomes" id="UP001148312">
    <property type="component" value="Unassembled WGS sequence"/>
</dbReference>
<evidence type="ECO:0000313" key="1">
    <source>
        <dbReference type="EMBL" id="KAJ5480991.1"/>
    </source>
</evidence>